<evidence type="ECO:0000313" key="3">
    <source>
        <dbReference type="Proteomes" id="UP001602119"/>
    </source>
</evidence>
<keyword evidence="1" id="KW-1133">Transmembrane helix</keyword>
<feature type="transmembrane region" description="Helical" evidence="1">
    <location>
        <begin position="12"/>
        <end position="36"/>
    </location>
</feature>
<keyword evidence="1" id="KW-0472">Membrane</keyword>
<protein>
    <submittedName>
        <fullName evidence="2">Uncharacterized protein</fullName>
    </submittedName>
</protein>
<evidence type="ECO:0000313" key="2">
    <source>
        <dbReference type="EMBL" id="MFF4773345.1"/>
    </source>
</evidence>
<accession>A0ABW6V206</accession>
<comment type="caution">
    <text evidence="2">The sequence shown here is derived from an EMBL/GenBank/DDBJ whole genome shotgun (WGS) entry which is preliminary data.</text>
</comment>
<gene>
    <name evidence="2" type="ORF">ACFY05_10855</name>
</gene>
<name>A0ABW6V206_MICFU</name>
<organism evidence="2 3">
    <name type="scientific">Microtetraspora fusca</name>
    <dbReference type="NCBI Taxonomy" id="1997"/>
    <lineage>
        <taxon>Bacteria</taxon>
        <taxon>Bacillati</taxon>
        <taxon>Actinomycetota</taxon>
        <taxon>Actinomycetes</taxon>
        <taxon>Streptosporangiales</taxon>
        <taxon>Streptosporangiaceae</taxon>
        <taxon>Microtetraspora</taxon>
    </lineage>
</organism>
<keyword evidence="3" id="KW-1185">Reference proteome</keyword>
<dbReference type="EMBL" id="JBIAXI010000005">
    <property type="protein sequence ID" value="MFF4773345.1"/>
    <property type="molecule type" value="Genomic_DNA"/>
</dbReference>
<keyword evidence="1" id="KW-0812">Transmembrane</keyword>
<sequence>MDDLRLWNSQDLIIAAVLTASLLALPTVTVTVFWILRRRKD</sequence>
<evidence type="ECO:0000256" key="1">
    <source>
        <dbReference type="SAM" id="Phobius"/>
    </source>
</evidence>
<proteinExistence type="predicted"/>
<reference evidence="2 3" key="1">
    <citation type="submission" date="2024-10" db="EMBL/GenBank/DDBJ databases">
        <title>The Natural Products Discovery Center: Release of the First 8490 Sequenced Strains for Exploring Actinobacteria Biosynthetic Diversity.</title>
        <authorList>
            <person name="Kalkreuter E."/>
            <person name="Kautsar S.A."/>
            <person name="Yang D."/>
            <person name="Bader C.D."/>
            <person name="Teijaro C.N."/>
            <person name="Fluegel L."/>
            <person name="Davis C.M."/>
            <person name="Simpson J.R."/>
            <person name="Lauterbach L."/>
            <person name="Steele A.D."/>
            <person name="Gui C."/>
            <person name="Meng S."/>
            <person name="Li G."/>
            <person name="Viehrig K."/>
            <person name="Ye F."/>
            <person name="Su P."/>
            <person name="Kiefer A.F."/>
            <person name="Nichols A."/>
            <person name="Cepeda A.J."/>
            <person name="Yan W."/>
            <person name="Fan B."/>
            <person name="Jiang Y."/>
            <person name="Adhikari A."/>
            <person name="Zheng C.-J."/>
            <person name="Schuster L."/>
            <person name="Cowan T.M."/>
            <person name="Smanski M.J."/>
            <person name="Chevrette M.G."/>
            <person name="De Carvalho L.P.S."/>
            <person name="Shen B."/>
        </authorList>
    </citation>
    <scope>NUCLEOTIDE SEQUENCE [LARGE SCALE GENOMIC DNA]</scope>
    <source>
        <strain evidence="2 3">NPDC001281</strain>
    </source>
</reference>
<dbReference type="Proteomes" id="UP001602119">
    <property type="component" value="Unassembled WGS sequence"/>
</dbReference>
<dbReference type="RefSeq" id="WP_387341718.1">
    <property type="nucleotide sequence ID" value="NZ_JBIAXI010000005.1"/>
</dbReference>